<accession>A0A2J6WDN9</accession>
<dbReference type="PROSITE" id="PS00053">
    <property type="entry name" value="RIBOSOMAL_S8"/>
    <property type="match status" value="1"/>
</dbReference>
<keyword evidence="3 6" id="KW-0687">Ribonucleoprotein</keyword>
<dbReference type="InterPro" id="IPR047863">
    <property type="entry name" value="Ribosomal_uS8_CS"/>
</dbReference>
<dbReference type="FunFam" id="3.30.1490.10:FF:000001">
    <property type="entry name" value="30S ribosomal protein S8"/>
    <property type="match status" value="1"/>
</dbReference>
<dbReference type="GO" id="GO:0019843">
    <property type="term" value="F:rRNA binding"/>
    <property type="evidence" value="ECO:0007669"/>
    <property type="project" value="UniProtKB-UniRule"/>
</dbReference>
<name>A0A2J6WDN9_9BACT</name>
<dbReference type="SUPFAM" id="SSF56047">
    <property type="entry name" value="Ribosomal protein S8"/>
    <property type="match status" value="1"/>
</dbReference>
<dbReference type="Gene3D" id="3.30.1490.10">
    <property type="match status" value="1"/>
</dbReference>
<proteinExistence type="inferred from homology"/>
<gene>
    <name evidence="6" type="primary">rpsH</name>
    <name evidence="8" type="ORF">C0189_04465</name>
</gene>
<comment type="caution">
    <text evidence="8">The sequence shown here is derived from an EMBL/GenBank/DDBJ whole genome shotgun (WGS) entry which is preliminary data.</text>
</comment>
<dbReference type="GO" id="GO:0003735">
    <property type="term" value="F:structural constituent of ribosome"/>
    <property type="evidence" value="ECO:0007669"/>
    <property type="project" value="InterPro"/>
</dbReference>
<evidence type="ECO:0000313" key="8">
    <source>
        <dbReference type="EMBL" id="PMP66765.1"/>
    </source>
</evidence>
<evidence type="ECO:0000256" key="5">
    <source>
        <dbReference type="ARBA" id="ARBA00046740"/>
    </source>
</evidence>
<dbReference type="Proteomes" id="UP000237040">
    <property type="component" value="Unassembled WGS sequence"/>
</dbReference>
<dbReference type="EMBL" id="PNIL01000064">
    <property type="protein sequence ID" value="PMP66765.1"/>
    <property type="molecule type" value="Genomic_DNA"/>
</dbReference>
<dbReference type="InterPro" id="IPR035987">
    <property type="entry name" value="Ribosomal_uS8_sf"/>
</dbReference>
<evidence type="ECO:0000313" key="9">
    <source>
        <dbReference type="Proteomes" id="UP000237040"/>
    </source>
</evidence>
<evidence type="ECO:0000256" key="2">
    <source>
        <dbReference type="ARBA" id="ARBA00022980"/>
    </source>
</evidence>
<dbReference type="GO" id="GO:1990904">
    <property type="term" value="C:ribonucleoprotein complex"/>
    <property type="evidence" value="ECO:0007669"/>
    <property type="project" value="UniProtKB-KW"/>
</dbReference>
<keyword evidence="6" id="KW-0694">RNA-binding</keyword>
<dbReference type="RefSeq" id="WP_416085811.1">
    <property type="nucleotide sequence ID" value="NZ_JBNARP010000026.1"/>
</dbReference>
<keyword evidence="6" id="KW-0699">rRNA-binding</keyword>
<evidence type="ECO:0000256" key="3">
    <source>
        <dbReference type="ARBA" id="ARBA00023274"/>
    </source>
</evidence>
<dbReference type="GO" id="GO:0005737">
    <property type="term" value="C:cytoplasm"/>
    <property type="evidence" value="ECO:0007669"/>
    <property type="project" value="UniProtKB-ARBA"/>
</dbReference>
<evidence type="ECO:0000256" key="1">
    <source>
        <dbReference type="ARBA" id="ARBA00006471"/>
    </source>
</evidence>
<reference evidence="8 9" key="1">
    <citation type="submission" date="2018-01" db="EMBL/GenBank/DDBJ databases">
        <title>Metagenomic assembled genomes from two thermal pools in the Uzon Caldera, Kamchatka, Russia.</title>
        <authorList>
            <person name="Wilkins L."/>
            <person name="Ettinger C."/>
        </authorList>
    </citation>
    <scope>NUCLEOTIDE SEQUENCE [LARGE SCALE GENOMIC DNA]</scope>
    <source>
        <strain evidence="8">ZAV-07</strain>
    </source>
</reference>
<evidence type="ECO:0000256" key="6">
    <source>
        <dbReference type="HAMAP-Rule" id="MF_01302"/>
    </source>
</evidence>
<dbReference type="InterPro" id="IPR000630">
    <property type="entry name" value="Ribosomal_uS8"/>
</dbReference>
<dbReference type="HAMAP" id="MF_01302_B">
    <property type="entry name" value="Ribosomal_uS8_B"/>
    <property type="match status" value="1"/>
</dbReference>
<comment type="similarity">
    <text evidence="1 6 7">Belongs to the universal ribosomal protein uS8 family.</text>
</comment>
<comment type="subunit">
    <text evidence="5 6">Part of the 30S ribosomal subunit. Contacts proteins S5 and S12.</text>
</comment>
<sequence length="131" mass="14705">MINDLVSDVLVRIKNGSDARHKFVVAPSSKMVLEVLRVLKEEGFIKDFESIQIDGKPFVKIHLKYGPNKEPSIVGIKRISKPGRRIYVKKDELPKVFDGFGIAIISTPQGIMSDKMARRLGHGGEVVCFVW</sequence>
<organism evidence="8 9">
    <name type="scientific">Caldisericum exile</name>
    <dbReference type="NCBI Taxonomy" id="693075"/>
    <lineage>
        <taxon>Bacteria</taxon>
        <taxon>Pseudomonadati</taxon>
        <taxon>Caldisericota/Cryosericota group</taxon>
        <taxon>Caldisericota</taxon>
        <taxon>Caldisericia</taxon>
        <taxon>Caldisericales</taxon>
        <taxon>Caldisericaceae</taxon>
        <taxon>Caldisericum</taxon>
    </lineage>
</organism>
<dbReference type="NCBIfam" id="NF001109">
    <property type="entry name" value="PRK00136.1"/>
    <property type="match status" value="1"/>
</dbReference>
<dbReference type="GO" id="GO:0005840">
    <property type="term" value="C:ribosome"/>
    <property type="evidence" value="ECO:0007669"/>
    <property type="project" value="UniProtKB-KW"/>
</dbReference>
<dbReference type="AlphaFoldDB" id="A0A2J6WDN9"/>
<dbReference type="Pfam" id="PF00410">
    <property type="entry name" value="Ribosomal_S8"/>
    <property type="match status" value="1"/>
</dbReference>
<evidence type="ECO:0000256" key="7">
    <source>
        <dbReference type="RuleBase" id="RU003660"/>
    </source>
</evidence>
<keyword evidence="2 6" id="KW-0689">Ribosomal protein</keyword>
<evidence type="ECO:0000256" key="4">
    <source>
        <dbReference type="ARBA" id="ARBA00035258"/>
    </source>
</evidence>
<dbReference type="PANTHER" id="PTHR11758">
    <property type="entry name" value="40S RIBOSOMAL PROTEIN S15A"/>
    <property type="match status" value="1"/>
</dbReference>
<comment type="function">
    <text evidence="6">One of the primary rRNA binding proteins, it binds directly to 16S rRNA central domain where it helps coordinate assembly of the platform of the 30S subunit.</text>
</comment>
<dbReference type="Gene3D" id="3.30.1370.30">
    <property type="match status" value="1"/>
</dbReference>
<protein>
    <recommendedName>
        <fullName evidence="4 6">Small ribosomal subunit protein uS8</fullName>
    </recommendedName>
</protein>
<dbReference type="GO" id="GO:0006412">
    <property type="term" value="P:translation"/>
    <property type="evidence" value="ECO:0007669"/>
    <property type="project" value="UniProtKB-UniRule"/>
</dbReference>